<evidence type="ECO:0000313" key="2">
    <source>
        <dbReference type="EMBL" id="VAI38924.1"/>
    </source>
</evidence>
<dbReference type="InterPro" id="IPR007612">
    <property type="entry name" value="LOR"/>
</dbReference>
<reference evidence="2 3" key="1">
    <citation type="submission" date="2017-09" db="EMBL/GenBank/DDBJ databases">
        <authorList>
            <consortium name="International Durum Wheat Genome Sequencing Consortium (IDWGSC)"/>
            <person name="Milanesi L."/>
        </authorList>
    </citation>
    <scope>NUCLEOTIDE SEQUENCE [LARGE SCALE GENOMIC DNA]</scope>
    <source>
        <strain evidence="3">cv. Svevo</strain>
    </source>
</reference>
<dbReference type="OMA" id="TSYFGRD"/>
<dbReference type="EMBL" id="LT934120">
    <property type="protein sequence ID" value="VAI38924.1"/>
    <property type="molecule type" value="Genomic_DNA"/>
</dbReference>
<sequence length="214" mass="23398">MPWPWESSTAALVDARHATTLTVTRSNTSRGDGFAVTDAGGGAAVLQVETSYFGRDRDLRSLLFLGAASHRPLLLVEESPSLFRAGRRWEALRGRCAGQADRLFLAVDRARFFFELTINVDVFLDGKSSGEGEPDLAVQSSDYGNATTVSRRGAAIAQIDKKRSTFWAELAGERTYNVRVNPGVDQVLVLALTVVLDQMHNPDYGSRCSCGRTR</sequence>
<dbReference type="Gramene" id="TRITD5Bv1G229660.1">
    <property type="protein sequence ID" value="TRITD5Bv1G229660.1"/>
    <property type="gene ID" value="TRITD5Bv1G229660"/>
</dbReference>
<proteinExistence type="inferred from homology"/>
<dbReference type="InterPro" id="IPR038595">
    <property type="entry name" value="LOR_sf"/>
</dbReference>
<comment type="similarity">
    <text evidence="1">Belongs to the LOR family.</text>
</comment>
<accession>A0A9R0XLC2</accession>
<dbReference type="InterPro" id="IPR025659">
    <property type="entry name" value="Tubby-like_C"/>
</dbReference>
<dbReference type="AlphaFoldDB" id="A0A9R0XLC2"/>
<dbReference type="Pfam" id="PF04525">
    <property type="entry name" value="LOR"/>
    <property type="match status" value="1"/>
</dbReference>
<organism evidence="2 3">
    <name type="scientific">Triticum turgidum subsp. durum</name>
    <name type="common">Durum wheat</name>
    <name type="synonym">Triticum durum</name>
    <dbReference type="NCBI Taxonomy" id="4567"/>
    <lineage>
        <taxon>Eukaryota</taxon>
        <taxon>Viridiplantae</taxon>
        <taxon>Streptophyta</taxon>
        <taxon>Embryophyta</taxon>
        <taxon>Tracheophyta</taxon>
        <taxon>Spermatophyta</taxon>
        <taxon>Magnoliopsida</taxon>
        <taxon>Liliopsida</taxon>
        <taxon>Poales</taxon>
        <taxon>Poaceae</taxon>
        <taxon>BOP clade</taxon>
        <taxon>Pooideae</taxon>
        <taxon>Triticodae</taxon>
        <taxon>Triticeae</taxon>
        <taxon>Triticinae</taxon>
        <taxon>Triticum</taxon>
    </lineage>
</organism>
<dbReference type="Gene3D" id="2.40.160.200">
    <property type="entry name" value="LURP1-related"/>
    <property type="match status" value="1"/>
</dbReference>
<dbReference type="Proteomes" id="UP000324705">
    <property type="component" value="Chromosome 5B"/>
</dbReference>
<gene>
    <name evidence="2" type="ORF">TRITD_5Bv1G229660</name>
</gene>
<dbReference type="PANTHER" id="PTHR31087:SF24">
    <property type="entry name" value="EXPRESSED PROTEIN"/>
    <property type="match status" value="1"/>
</dbReference>
<evidence type="ECO:0000256" key="1">
    <source>
        <dbReference type="ARBA" id="ARBA00005437"/>
    </source>
</evidence>
<keyword evidence="3" id="KW-1185">Reference proteome</keyword>
<dbReference type="PANTHER" id="PTHR31087">
    <property type="match status" value="1"/>
</dbReference>
<name>A0A9R0XLC2_TRITD</name>
<protein>
    <submittedName>
        <fullName evidence="2">Uncharacterized protein</fullName>
    </submittedName>
</protein>
<dbReference type="SUPFAM" id="SSF54518">
    <property type="entry name" value="Tubby C-terminal domain-like"/>
    <property type="match status" value="1"/>
</dbReference>
<evidence type="ECO:0000313" key="3">
    <source>
        <dbReference type="Proteomes" id="UP000324705"/>
    </source>
</evidence>